<feature type="compositionally biased region" description="Basic and acidic residues" evidence="1">
    <location>
        <begin position="98"/>
        <end position="110"/>
    </location>
</feature>
<proteinExistence type="predicted"/>
<gene>
    <name evidence="2" type="ORF">AAFF_G00352170</name>
</gene>
<name>A0AAD7SIU8_9TELE</name>
<evidence type="ECO:0000313" key="2">
    <source>
        <dbReference type="EMBL" id="KAJ8403445.1"/>
    </source>
</evidence>
<dbReference type="Proteomes" id="UP001221898">
    <property type="component" value="Unassembled WGS sequence"/>
</dbReference>
<evidence type="ECO:0000313" key="3">
    <source>
        <dbReference type="Proteomes" id="UP001221898"/>
    </source>
</evidence>
<sequence length="159" mass="17978">MKLKKGWAKNNSRTRYNVEFLKDKKTTEEFRLTLANRYQALQDLQEDGSLDLYKEWQQEREAWTTTCEEAIGKKKTQQNEWTSAETLTKVQKRKELKEALNNSRTRETKEPVAAGSEAPRVTFSTTCGFSIAGFLVPGLAAGSGNFAERASMAFARCGP</sequence>
<keyword evidence="3" id="KW-1185">Reference proteome</keyword>
<organism evidence="2 3">
    <name type="scientific">Aldrovandia affinis</name>
    <dbReference type="NCBI Taxonomy" id="143900"/>
    <lineage>
        <taxon>Eukaryota</taxon>
        <taxon>Metazoa</taxon>
        <taxon>Chordata</taxon>
        <taxon>Craniata</taxon>
        <taxon>Vertebrata</taxon>
        <taxon>Euteleostomi</taxon>
        <taxon>Actinopterygii</taxon>
        <taxon>Neopterygii</taxon>
        <taxon>Teleostei</taxon>
        <taxon>Notacanthiformes</taxon>
        <taxon>Halosauridae</taxon>
        <taxon>Aldrovandia</taxon>
    </lineage>
</organism>
<dbReference type="AlphaFoldDB" id="A0AAD7SIU8"/>
<evidence type="ECO:0000256" key="1">
    <source>
        <dbReference type="SAM" id="MobiDB-lite"/>
    </source>
</evidence>
<protein>
    <submittedName>
        <fullName evidence="2">Uncharacterized protein</fullName>
    </submittedName>
</protein>
<comment type="caution">
    <text evidence="2">The sequence shown here is derived from an EMBL/GenBank/DDBJ whole genome shotgun (WGS) entry which is preliminary data.</text>
</comment>
<reference evidence="2" key="1">
    <citation type="journal article" date="2023" name="Science">
        <title>Genome structures resolve the early diversification of teleost fishes.</title>
        <authorList>
            <person name="Parey E."/>
            <person name="Louis A."/>
            <person name="Montfort J."/>
            <person name="Bouchez O."/>
            <person name="Roques C."/>
            <person name="Iampietro C."/>
            <person name="Lluch J."/>
            <person name="Castinel A."/>
            <person name="Donnadieu C."/>
            <person name="Desvignes T."/>
            <person name="Floi Bucao C."/>
            <person name="Jouanno E."/>
            <person name="Wen M."/>
            <person name="Mejri S."/>
            <person name="Dirks R."/>
            <person name="Jansen H."/>
            <person name="Henkel C."/>
            <person name="Chen W.J."/>
            <person name="Zahm M."/>
            <person name="Cabau C."/>
            <person name="Klopp C."/>
            <person name="Thompson A.W."/>
            <person name="Robinson-Rechavi M."/>
            <person name="Braasch I."/>
            <person name="Lecointre G."/>
            <person name="Bobe J."/>
            <person name="Postlethwait J.H."/>
            <person name="Berthelot C."/>
            <person name="Roest Crollius H."/>
            <person name="Guiguen Y."/>
        </authorList>
    </citation>
    <scope>NUCLEOTIDE SEQUENCE</scope>
    <source>
        <strain evidence="2">NC1722</strain>
    </source>
</reference>
<feature type="region of interest" description="Disordered" evidence="1">
    <location>
        <begin position="98"/>
        <end position="117"/>
    </location>
</feature>
<accession>A0AAD7SIU8</accession>
<dbReference type="EMBL" id="JAINUG010000058">
    <property type="protein sequence ID" value="KAJ8403445.1"/>
    <property type="molecule type" value="Genomic_DNA"/>
</dbReference>